<evidence type="ECO:0000313" key="15">
    <source>
        <dbReference type="EMBL" id="SEQ62263.1"/>
    </source>
</evidence>
<dbReference type="Gene3D" id="3.40.50.200">
    <property type="entry name" value="Peptidase S8/S53 domain"/>
    <property type="match status" value="1"/>
</dbReference>
<dbReference type="CDD" id="cd07474">
    <property type="entry name" value="Peptidases_S8_subtilisin_Vpr-like"/>
    <property type="match status" value="1"/>
</dbReference>
<accession>A0A1H9HIV3</accession>
<feature type="region of interest" description="Disordered" evidence="11">
    <location>
        <begin position="240"/>
        <end position="262"/>
    </location>
</feature>
<feature type="active site" description="Charge relay system" evidence="8 9">
    <location>
        <position position="192"/>
    </location>
</feature>
<dbReference type="Gene3D" id="2.60.40.10">
    <property type="entry name" value="Immunoglobulins"/>
    <property type="match status" value="1"/>
</dbReference>
<dbReference type="InterPro" id="IPR000209">
    <property type="entry name" value="Peptidase_S8/S53_dom"/>
</dbReference>
<keyword evidence="6 9" id="KW-0378">Hydrolase</keyword>
<evidence type="ECO:0000256" key="6">
    <source>
        <dbReference type="ARBA" id="ARBA00022801"/>
    </source>
</evidence>
<dbReference type="GO" id="GO:0006508">
    <property type="term" value="P:proteolysis"/>
    <property type="evidence" value="ECO:0007669"/>
    <property type="project" value="UniProtKB-KW"/>
</dbReference>
<dbReference type="Pfam" id="PF00082">
    <property type="entry name" value="Peptidase_S8"/>
    <property type="match status" value="1"/>
</dbReference>
<keyword evidence="16" id="KW-1185">Reference proteome</keyword>
<dbReference type="InterPro" id="IPR034213">
    <property type="entry name" value="S8_Vpr-like"/>
</dbReference>
<evidence type="ECO:0000256" key="10">
    <source>
        <dbReference type="RuleBase" id="RU003355"/>
    </source>
</evidence>
<dbReference type="Gene3D" id="3.50.30.30">
    <property type="match status" value="1"/>
</dbReference>
<evidence type="ECO:0000256" key="11">
    <source>
        <dbReference type="SAM" id="MobiDB-lite"/>
    </source>
</evidence>
<dbReference type="EMBL" id="FOES01000019">
    <property type="protein sequence ID" value="SEQ62263.1"/>
    <property type="molecule type" value="Genomic_DNA"/>
</dbReference>
<keyword evidence="7 9" id="KW-0720">Serine protease</keyword>
<dbReference type="OrthoDB" id="9798386at2"/>
<sequence>MRSFKRRSKKIGLIALSILILVGMSSPIQASPEGYQEVDLPTMDGKVSPDLLPKGAKMDEKVEVIIQFEGEPVLKKFTEAKKQGNKLGKQVQKNHAKDLKSSKEKAKALITKKNGKVIDSFEKVYNGLYVQVERRALKDLSSLPEVTAIHSVKPVELHNDTSVPFIGAPNVWEKTVDGSNVTGEGITVAIIDTGIDYTHASFGGEGTVEAYESNNPAVVEEGTFPTAKVVGGWDFVGTEYDASSDDPEKRIPKPDADPLDENGHGTHVAATVAGLEVEGKVGHGVAPDALLYAYKVFGEGGSTGVTAQALEMAMDPNGDGDVSDHVDVVNMSLGSPYGHPEDPSAQAANLAVEAGVIVVASAGNSGDVPYITGSPAVADKAISVAASVDDGIVVGALDINSPEDIAGQYEAVEGAITTPLAETGEITNDVVYVGRGCLIDEFLDDPEGKIAMMDRGECSFTEKLQRALDAGAVAGIVANNAAGDPIVMGGDDVNIPGVMIHQSTGNNIKDALNDGETVNISLSDDIQVAKPELADTIADFSSKGPGRGDIGFKPEISAPGYSISSADVGAGDGATQKSGTSMAAPHVAGVAALLKQLRPDWNAEEIKSLMMNTSTTIADLDGEIYPLSRQGAGRVQADIAADTTSVAYPQAISLGYMPVSDEITIQKNEKVTITNKGDATKTYTVSWEDRFGTQSGAVNVDLPNNLTVKPGKSAKLKVDFSIDANEVGNDGLQEFDGYIVLTEENGESLRVPYQAVVEKMNRVQASSNNKSIKLKNKGEIDAITDFFVYGDEDATETGSHFDVKAVGARSESGVTEFVVTSESSWETPNMIEYNIYIDNDMDGEEDHILFNIDLGTYSGVDPTGEQVSVLYDLETETMTPLYYITLGGSYNDNYMGLPVSNSIAGIDGEFQYRVESFNNLTSDFDMNDSGWIKYEPSVEFEELSVEVPAHSKVDVGYNLDSGKERVLVISNSESPYKILNLNNKSKGKK</sequence>
<evidence type="ECO:0000256" key="9">
    <source>
        <dbReference type="PROSITE-ProRule" id="PRU01240"/>
    </source>
</evidence>
<keyword evidence="5 12" id="KW-0732">Signal</keyword>
<feature type="active site" description="Charge relay system" evidence="8 9">
    <location>
        <position position="581"/>
    </location>
</feature>
<feature type="chain" id="PRO_5011783765" evidence="12">
    <location>
        <begin position="31"/>
        <end position="989"/>
    </location>
</feature>
<reference evidence="15 16" key="1">
    <citation type="submission" date="2016-10" db="EMBL/GenBank/DDBJ databases">
        <authorList>
            <person name="de Groot N.N."/>
        </authorList>
    </citation>
    <scope>NUCLEOTIDE SEQUENCE [LARGE SCALE GENOMIC DNA]</scope>
    <source>
        <strain evidence="15 16">DSM 21633</strain>
    </source>
</reference>
<dbReference type="InterPro" id="IPR050131">
    <property type="entry name" value="Peptidase_S8_subtilisin-like"/>
</dbReference>
<feature type="domain" description="PA" evidence="14">
    <location>
        <begin position="428"/>
        <end position="508"/>
    </location>
</feature>
<evidence type="ECO:0000256" key="8">
    <source>
        <dbReference type="PIRSR" id="PIRSR615500-1"/>
    </source>
</evidence>
<dbReference type="SUPFAM" id="SSF52743">
    <property type="entry name" value="Subtilisin-like"/>
    <property type="match status" value="1"/>
</dbReference>
<dbReference type="InterPro" id="IPR023828">
    <property type="entry name" value="Peptidase_S8_Ser-AS"/>
</dbReference>
<keyword evidence="3" id="KW-0964">Secreted</keyword>
<evidence type="ECO:0000256" key="3">
    <source>
        <dbReference type="ARBA" id="ARBA00022525"/>
    </source>
</evidence>
<dbReference type="Proteomes" id="UP000199427">
    <property type="component" value="Unassembled WGS sequence"/>
</dbReference>
<name>A0A1H9HIV3_9BACI</name>
<dbReference type="GO" id="GO:0004252">
    <property type="term" value="F:serine-type endopeptidase activity"/>
    <property type="evidence" value="ECO:0007669"/>
    <property type="project" value="UniProtKB-UniRule"/>
</dbReference>
<feature type="signal peptide" evidence="12">
    <location>
        <begin position="1"/>
        <end position="30"/>
    </location>
</feature>
<dbReference type="PROSITE" id="PS00136">
    <property type="entry name" value="SUBTILASE_ASP"/>
    <property type="match status" value="1"/>
</dbReference>
<dbReference type="PROSITE" id="PS51892">
    <property type="entry name" value="SUBTILASE"/>
    <property type="match status" value="1"/>
</dbReference>
<evidence type="ECO:0000256" key="4">
    <source>
        <dbReference type="ARBA" id="ARBA00022670"/>
    </source>
</evidence>
<feature type="compositionally biased region" description="Basic and acidic residues" evidence="11">
    <location>
        <begin position="246"/>
        <end position="262"/>
    </location>
</feature>
<dbReference type="PANTHER" id="PTHR43806:SF65">
    <property type="entry name" value="SERINE PROTEASE APRX"/>
    <property type="match status" value="1"/>
</dbReference>
<dbReference type="InterPro" id="IPR036852">
    <property type="entry name" value="Peptidase_S8/S53_dom_sf"/>
</dbReference>
<evidence type="ECO:0000313" key="16">
    <source>
        <dbReference type="Proteomes" id="UP000199427"/>
    </source>
</evidence>
<dbReference type="STRING" id="571933.SAMN05216362_11937"/>
<dbReference type="PROSITE" id="PS00138">
    <property type="entry name" value="SUBTILASE_SER"/>
    <property type="match status" value="1"/>
</dbReference>
<feature type="domain" description="Peptidase S8/S53" evidence="13">
    <location>
        <begin position="183"/>
        <end position="633"/>
    </location>
</feature>
<keyword evidence="4 9" id="KW-0645">Protease</keyword>
<gene>
    <name evidence="15" type="ORF">SAMN05216362_11937</name>
</gene>
<dbReference type="InterPro" id="IPR023827">
    <property type="entry name" value="Peptidase_S8_Asp-AS"/>
</dbReference>
<evidence type="ECO:0000256" key="5">
    <source>
        <dbReference type="ARBA" id="ARBA00022729"/>
    </source>
</evidence>
<dbReference type="PANTHER" id="PTHR43806">
    <property type="entry name" value="PEPTIDASE S8"/>
    <property type="match status" value="1"/>
</dbReference>
<dbReference type="RefSeq" id="WP_091773812.1">
    <property type="nucleotide sequence ID" value="NZ_FOES01000019.1"/>
</dbReference>
<keyword evidence="2" id="KW-0134">Cell wall</keyword>
<dbReference type="InterPro" id="IPR046450">
    <property type="entry name" value="PA_dom_sf"/>
</dbReference>
<dbReference type="PRINTS" id="PR00723">
    <property type="entry name" value="SUBTILISIN"/>
</dbReference>
<evidence type="ECO:0000256" key="1">
    <source>
        <dbReference type="ARBA" id="ARBA00011073"/>
    </source>
</evidence>
<dbReference type="Pfam" id="PF02225">
    <property type="entry name" value="PA"/>
    <property type="match status" value="1"/>
</dbReference>
<feature type="active site" description="Charge relay system" evidence="8 9">
    <location>
        <position position="264"/>
    </location>
</feature>
<evidence type="ECO:0000256" key="7">
    <source>
        <dbReference type="ARBA" id="ARBA00022825"/>
    </source>
</evidence>
<dbReference type="InterPro" id="IPR015500">
    <property type="entry name" value="Peptidase_S8_subtilisin-rel"/>
</dbReference>
<dbReference type="CDD" id="cd04818">
    <property type="entry name" value="PA_subtilisin_1"/>
    <property type="match status" value="1"/>
</dbReference>
<protein>
    <submittedName>
        <fullName evidence="15">PA domain-containing protein</fullName>
    </submittedName>
</protein>
<evidence type="ECO:0000259" key="14">
    <source>
        <dbReference type="Pfam" id="PF02225"/>
    </source>
</evidence>
<organism evidence="15 16">
    <name type="scientific">Piscibacillus halophilus</name>
    <dbReference type="NCBI Taxonomy" id="571933"/>
    <lineage>
        <taxon>Bacteria</taxon>
        <taxon>Bacillati</taxon>
        <taxon>Bacillota</taxon>
        <taxon>Bacilli</taxon>
        <taxon>Bacillales</taxon>
        <taxon>Bacillaceae</taxon>
        <taxon>Piscibacillus</taxon>
    </lineage>
</organism>
<evidence type="ECO:0000259" key="13">
    <source>
        <dbReference type="Pfam" id="PF00082"/>
    </source>
</evidence>
<comment type="similarity">
    <text evidence="1 9 10">Belongs to the peptidase S8 family.</text>
</comment>
<evidence type="ECO:0000256" key="2">
    <source>
        <dbReference type="ARBA" id="ARBA00022512"/>
    </source>
</evidence>
<dbReference type="AlphaFoldDB" id="A0A1H9HIV3"/>
<dbReference type="SUPFAM" id="SSF52025">
    <property type="entry name" value="PA domain"/>
    <property type="match status" value="1"/>
</dbReference>
<dbReference type="InterPro" id="IPR003137">
    <property type="entry name" value="PA_domain"/>
</dbReference>
<evidence type="ECO:0000256" key="12">
    <source>
        <dbReference type="SAM" id="SignalP"/>
    </source>
</evidence>
<dbReference type="InterPro" id="IPR013783">
    <property type="entry name" value="Ig-like_fold"/>
</dbReference>
<proteinExistence type="inferred from homology"/>